<dbReference type="EMBL" id="JAAVJF010000002">
    <property type="protein sequence ID" value="NYR15538.1"/>
    <property type="molecule type" value="Genomic_DNA"/>
</dbReference>
<name>A0A7L4P9D2_9CREN</name>
<keyword evidence="8" id="KW-1185">Reference proteome</keyword>
<reference evidence="7 8" key="1">
    <citation type="journal article" date="2020" name="Nat. Commun.">
        <title>The structures of two archaeal type IV pili illuminate evolutionary relationships.</title>
        <authorList>
            <person name="Wang F."/>
            <person name="Baquero D.P."/>
            <person name="Su Z."/>
            <person name="Beltran L.C."/>
            <person name="Prangishvili D."/>
            <person name="Krupovic M."/>
            <person name="Egelman E.H."/>
        </authorList>
    </citation>
    <scope>NUCLEOTIDE SEQUENCE [LARGE SCALE GENOMIC DNA]</scope>
    <source>
        <strain evidence="7 8">2GA</strain>
    </source>
</reference>
<keyword evidence="3 6" id="KW-0812">Transmembrane</keyword>
<keyword evidence="5 6" id="KW-0472">Membrane</keyword>
<keyword evidence="4 6" id="KW-1133">Transmembrane helix</keyword>
<evidence type="ECO:0000256" key="2">
    <source>
        <dbReference type="ARBA" id="ARBA00022475"/>
    </source>
</evidence>
<feature type="transmembrane region" description="Helical" evidence="6">
    <location>
        <begin position="290"/>
        <end position="312"/>
    </location>
</feature>
<feature type="transmembrane region" description="Helical" evidence="6">
    <location>
        <begin position="50"/>
        <end position="69"/>
    </location>
</feature>
<dbReference type="RefSeq" id="WP_011900652.1">
    <property type="nucleotide sequence ID" value="NZ_JAAVJF010000002.1"/>
</dbReference>
<organism evidence="7 8">
    <name type="scientific">Pyrobaculum arsenaticum</name>
    <dbReference type="NCBI Taxonomy" id="121277"/>
    <lineage>
        <taxon>Archaea</taxon>
        <taxon>Thermoproteota</taxon>
        <taxon>Thermoprotei</taxon>
        <taxon>Thermoproteales</taxon>
        <taxon>Thermoproteaceae</taxon>
        <taxon>Pyrobaculum</taxon>
    </lineage>
</organism>
<sequence length="320" mass="33347">MRLVQRPNPSPLSYLYAAAGSLATSIAVVLAFTGNPEKALQALTTVDPWLVSRIFVVVGIIAAASLLSYRSGLWNIGQEGQAVLGALAAVASQNPAEALAAATAAAAAWALAPALLRALAEVNEAVTTFLLSLAAVYVARYFIEGPLRDPGMRGFIATYEAPALSIAAAAAIFAAVMAGVAALYRTRLGLTLRLLASGEEVVKYAGRSPRFYVLLALLLSGAASGIGGAVEIMTREAGRYMTLQQVSTGFGLYGISAAWLGALHPIGSAAASLYIAWLYQVAINLKILGLPAQVANALVGTAMAWGLAGYVLHRYRLVWR</sequence>
<evidence type="ECO:0000256" key="4">
    <source>
        <dbReference type="ARBA" id="ARBA00022989"/>
    </source>
</evidence>
<dbReference type="InterPro" id="IPR001851">
    <property type="entry name" value="ABC_transp_permease"/>
</dbReference>
<evidence type="ECO:0000256" key="1">
    <source>
        <dbReference type="ARBA" id="ARBA00004651"/>
    </source>
</evidence>
<dbReference type="PANTHER" id="PTHR47089:SF1">
    <property type="entry name" value="GUANOSINE ABC TRANSPORTER PERMEASE PROTEIN NUPP"/>
    <property type="match status" value="1"/>
</dbReference>
<dbReference type="PANTHER" id="PTHR47089">
    <property type="entry name" value="ABC TRANSPORTER, PERMEASE PROTEIN"/>
    <property type="match status" value="1"/>
</dbReference>
<evidence type="ECO:0000256" key="3">
    <source>
        <dbReference type="ARBA" id="ARBA00022692"/>
    </source>
</evidence>
<feature type="transmembrane region" description="Helical" evidence="6">
    <location>
        <begin position="250"/>
        <end position="278"/>
    </location>
</feature>
<accession>A0A7L4P9D2</accession>
<evidence type="ECO:0000313" key="8">
    <source>
        <dbReference type="Proteomes" id="UP000554766"/>
    </source>
</evidence>
<feature type="transmembrane region" description="Helical" evidence="6">
    <location>
        <begin position="98"/>
        <end position="119"/>
    </location>
</feature>
<dbReference type="Proteomes" id="UP000554766">
    <property type="component" value="Unassembled WGS sequence"/>
</dbReference>
<dbReference type="Pfam" id="PF02653">
    <property type="entry name" value="BPD_transp_2"/>
    <property type="match status" value="1"/>
</dbReference>
<keyword evidence="2" id="KW-1003">Cell membrane</keyword>
<feature type="transmembrane region" description="Helical" evidence="6">
    <location>
        <begin position="211"/>
        <end position="230"/>
    </location>
</feature>
<dbReference type="GeneID" id="5055517"/>
<gene>
    <name evidence="7" type="ORF">HC235_06195</name>
</gene>
<feature type="transmembrane region" description="Helical" evidence="6">
    <location>
        <begin position="163"/>
        <end position="184"/>
    </location>
</feature>
<evidence type="ECO:0000256" key="5">
    <source>
        <dbReference type="ARBA" id="ARBA00023136"/>
    </source>
</evidence>
<proteinExistence type="predicted"/>
<dbReference type="GO" id="GO:0005886">
    <property type="term" value="C:plasma membrane"/>
    <property type="evidence" value="ECO:0007669"/>
    <property type="project" value="UniProtKB-SubCell"/>
</dbReference>
<dbReference type="GO" id="GO:0022857">
    <property type="term" value="F:transmembrane transporter activity"/>
    <property type="evidence" value="ECO:0007669"/>
    <property type="project" value="InterPro"/>
</dbReference>
<dbReference type="OMA" id="FSWQNTL"/>
<feature type="transmembrane region" description="Helical" evidence="6">
    <location>
        <begin position="125"/>
        <end position="143"/>
    </location>
</feature>
<evidence type="ECO:0000256" key="6">
    <source>
        <dbReference type="SAM" id="Phobius"/>
    </source>
</evidence>
<protein>
    <submittedName>
        <fullName evidence="7">ABC transporter permease</fullName>
    </submittedName>
</protein>
<comment type="subcellular location">
    <subcellularLocation>
        <location evidence="1">Cell membrane</location>
        <topology evidence="1">Multi-pass membrane protein</topology>
    </subcellularLocation>
</comment>
<dbReference type="AlphaFoldDB" id="A0A7L4P9D2"/>
<feature type="transmembrane region" description="Helical" evidence="6">
    <location>
        <begin position="12"/>
        <end position="30"/>
    </location>
</feature>
<comment type="caution">
    <text evidence="7">The sequence shown here is derived from an EMBL/GenBank/DDBJ whole genome shotgun (WGS) entry which is preliminary data.</text>
</comment>
<evidence type="ECO:0000313" key="7">
    <source>
        <dbReference type="EMBL" id="NYR15538.1"/>
    </source>
</evidence>